<evidence type="ECO:0000259" key="5">
    <source>
        <dbReference type="PROSITE" id="PS51379"/>
    </source>
</evidence>
<dbReference type="InterPro" id="IPR017900">
    <property type="entry name" value="4Fe4S_Fe_S_CS"/>
</dbReference>
<keyword evidence="1" id="KW-0479">Metal-binding</keyword>
<proteinExistence type="predicted"/>
<dbReference type="GO" id="GO:0046872">
    <property type="term" value="F:metal ion binding"/>
    <property type="evidence" value="ECO:0007669"/>
    <property type="project" value="UniProtKB-KW"/>
</dbReference>
<dbReference type="AlphaFoldDB" id="A0A261QWW7"/>
<evidence type="ECO:0000256" key="4">
    <source>
        <dbReference type="SAM" id="MobiDB-lite"/>
    </source>
</evidence>
<feature type="domain" description="4Fe-4S ferredoxin-type" evidence="5">
    <location>
        <begin position="65"/>
        <end position="94"/>
    </location>
</feature>
<protein>
    <recommendedName>
        <fullName evidence="5">4Fe-4S ferredoxin-type domain-containing protein</fullName>
    </recommendedName>
</protein>
<gene>
    <name evidence="6" type="ORF">CAL19_15410</name>
</gene>
<sequence length="94" mass="9850">MGFTRRQMLTGTSTRASARRPPPDSPWRAHAGPACLAWRGIECRLCAERCDAGAIAFAAQTRGPARPGVDASRCTGCGECLPACPVNALVPEPA</sequence>
<evidence type="ECO:0000256" key="3">
    <source>
        <dbReference type="ARBA" id="ARBA00023014"/>
    </source>
</evidence>
<dbReference type="PROSITE" id="PS00198">
    <property type="entry name" value="4FE4S_FER_1"/>
    <property type="match status" value="1"/>
</dbReference>
<dbReference type="OrthoDB" id="9808559at2"/>
<dbReference type="GO" id="GO:0051536">
    <property type="term" value="F:iron-sulfur cluster binding"/>
    <property type="evidence" value="ECO:0007669"/>
    <property type="project" value="UniProtKB-KW"/>
</dbReference>
<dbReference type="PROSITE" id="PS51379">
    <property type="entry name" value="4FE4S_FER_2"/>
    <property type="match status" value="1"/>
</dbReference>
<reference evidence="7" key="1">
    <citation type="submission" date="2017-05" db="EMBL/GenBank/DDBJ databases">
        <title>Complete and WGS of Bordetella genogroups.</title>
        <authorList>
            <person name="Spilker T."/>
            <person name="Lipuma J."/>
        </authorList>
    </citation>
    <scope>NUCLEOTIDE SEQUENCE [LARGE SCALE GENOMIC DNA]</scope>
    <source>
        <strain evidence="7">AU18089</strain>
    </source>
</reference>
<dbReference type="EMBL" id="NEVK01000007">
    <property type="protein sequence ID" value="OZI17221.1"/>
    <property type="molecule type" value="Genomic_DNA"/>
</dbReference>
<dbReference type="Proteomes" id="UP000216947">
    <property type="component" value="Unassembled WGS sequence"/>
</dbReference>
<accession>A0A261QWW7</accession>
<keyword evidence="3" id="KW-0411">Iron-sulfur</keyword>
<name>A0A261QWW7_9BORD</name>
<dbReference type="InterPro" id="IPR017896">
    <property type="entry name" value="4Fe4S_Fe-S-bd"/>
</dbReference>
<evidence type="ECO:0000256" key="1">
    <source>
        <dbReference type="ARBA" id="ARBA00022723"/>
    </source>
</evidence>
<evidence type="ECO:0000256" key="2">
    <source>
        <dbReference type="ARBA" id="ARBA00023004"/>
    </source>
</evidence>
<keyword evidence="2" id="KW-0408">Iron</keyword>
<dbReference type="Gene3D" id="3.30.70.20">
    <property type="match status" value="1"/>
</dbReference>
<keyword evidence="7" id="KW-1185">Reference proteome</keyword>
<dbReference type="SUPFAM" id="SSF54862">
    <property type="entry name" value="4Fe-4S ferredoxins"/>
    <property type="match status" value="1"/>
</dbReference>
<feature type="region of interest" description="Disordered" evidence="4">
    <location>
        <begin position="1"/>
        <end position="29"/>
    </location>
</feature>
<evidence type="ECO:0000313" key="7">
    <source>
        <dbReference type="Proteomes" id="UP000216947"/>
    </source>
</evidence>
<evidence type="ECO:0000313" key="6">
    <source>
        <dbReference type="EMBL" id="OZI17221.1"/>
    </source>
</evidence>
<organism evidence="6 7">
    <name type="scientific">Bordetella genomosp. 7</name>
    <dbReference type="NCBI Taxonomy" id="1416805"/>
    <lineage>
        <taxon>Bacteria</taxon>
        <taxon>Pseudomonadati</taxon>
        <taxon>Pseudomonadota</taxon>
        <taxon>Betaproteobacteria</taxon>
        <taxon>Burkholderiales</taxon>
        <taxon>Alcaligenaceae</taxon>
        <taxon>Bordetella</taxon>
    </lineage>
</organism>
<comment type="caution">
    <text evidence="6">The sequence shown here is derived from an EMBL/GenBank/DDBJ whole genome shotgun (WGS) entry which is preliminary data.</text>
</comment>
<dbReference type="Pfam" id="PF12838">
    <property type="entry name" value="Fer4_7"/>
    <property type="match status" value="1"/>
</dbReference>